<evidence type="ECO:0000259" key="1">
    <source>
        <dbReference type="PROSITE" id="PS50011"/>
    </source>
</evidence>
<dbReference type="PANTHER" id="PTHR44167:SF18">
    <property type="entry name" value="PROTEIN KINASE DOMAIN-CONTAINING PROTEIN"/>
    <property type="match status" value="1"/>
</dbReference>
<dbReference type="EMBL" id="CAJJDO010000135">
    <property type="protein sequence ID" value="CAD8203816.1"/>
    <property type="molecule type" value="Genomic_DNA"/>
</dbReference>
<dbReference type="GO" id="GO:0005524">
    <property type="term" value="F:ATP binding"/>
    <property type="evidence" value="ECO:0007669"/>
    <property type="project" value="InterPro"/>
</dbReference>
<dbReference type="GO" id="GO:0005737">
    <property type="term" value="C:cytoplasm"/>
    <property type="evidence" value="ECO:0007669"/>
    <property type="project" value="TreeGrafter"/>
</dbReference>
<evidence type="ECO:0000313" key="3">
    <source>
        <dbReference type="Proteomes" id="UP000689195"/>
    </source>
</evidence>
<gene>
    <name evidence="2" type="ORF">PPENT_87.1.T1350046</name>
</gene>
<dbReference type="AlphaFoldDB" id="A0A8S1XQP5"/>
<name>A0A8S1XQP5_9CILI</name>
<sequence>MEITNITLGEGTVAIVKQIKIGENMFAIKHFKKQYGRKEYIIHSLLNHPNIVKFIVGNEKFIVTELMMPYDLFEFVKIAGQISVNASNCILKQLAGALKYMHEEKRIIHRDIKLENVLVDEITYQVKICDFNVSQSLDEGKVSNIIGTEGYIAPEINSVGSIDALNLKECDIFSLGVLYFILLFGKFPFKTADKSCPYFKKIQQNKWDEFWYYTQKNIVKKVPPFCLELIQGMIEIDPKKRLSLDQILNNIENINEMEYINEMSSICTNLKYQR</sequence>
<dbReference type="SMART" id="SM00220">
    <property type="entry name" value="S_TKc"/>
    <property type="match status" value="1"/>
</dbReference>
<organism evidence="2 3">
    <name type="scientific">Paramecium pentaurelia</name>
    <dbReference type="NCBI Taxonomy" id="43138"/>
    <lineage>
        <taxon>Eukaryota</taxon>
        <taxon>Sar</taxon>
        <taxon>Alveolata</taxon>
        <taxon>Ciliophora</taxon>
        <taxon>Intramacronucleata</taxon>
        <taxon>Oligohymenophorea</taxon>
        <taxon>Peniculida</taxon>
        <taxon>Parameciidae</taxon>
        <taxon>Paramecium</taxon>
    </lineage>
</organism>
<dbReference type="PROSITE" id="PS50011">
    <property type="entry name" value="PROTEIN_KINASE_DOM"/>
    <property type="match status" value="1"/>
</dbReference>
<accession>A0A8S1XQP5</accession>
<dbReference type="InterPro" id="IPR000719">
    <property type="entry name" value="Prot_kinase_dom"/>
</dbReference>
<dbReference type="Pfam" id="PF00069">
    <property type="entry name" value="Pkinase"/>
    <property type="match status" value="1"/>
</dbReference>
<dbReference type="OrthoDB" id="4062651at2759"/>
<dbReference type="InterPro" id="IPR008271">
    <property type="entry name" value="Ser/Thr_kinase_AS"/>
</dbReference>
<dbReference type="Proteomes" id="UP000689195">
    <property type="component" value="Unassembled WGS sequence"/>
</dbReference>
<proteinExistence type="predicted"/>
<dbReference type="PIRSF" id="PIRSF000654">
    <property type="entry name" value="Integrin-linked_kinase"/>
    <property type="match status" value="1"/>
</dbReference>
<reference evidence="2" key="1">
    <citation type="submission" date="2021-01" db="EMBL/GenBank/DDBJ databases">
        <authorList>
            <consortium name="Genoscope - CEA"/>
            <person name="William W."/>
        </authorList>
    </citation>
    <scope>NUCLEOTIDE SEQUENCE</scope>
</reference>
<dbReference type="GO" id="GO:0044773">
    <property type="term" value="P:mitotic DNA damage checkpoint signaling"/>
    <property type="evidence" value="ECO:0007669"/>
    <property type="project" value="TreeGrafter"/>
</dbReference>
<feature type="domain" description="Protein kinase" evidence="1">
    <location>
        <begin position="1"/>
        <end position="260"/>
    </location>
</feature>
<dbReference type="PROSITE" id="PS00108">
    <property type="entry name" value="PROTEIN_KINASE_ST"/>
    <property type="match status" value="1"/>
</dbReference>
<comment type="caution">
    <text evidence="2">The sequence shown here is derived from an EMBL/GenBank/DDBJ whole genome shotgun (WGS) entry which is preliminary data.</text>
</comment>
<dbReference type="GO" id="GO:0005634">
    <property type="term" value="C:nucleus"/>
    <property type="evidence" value="ECO:0007669"/>
    <property type="project" value="TreeGrafter"/>
</dbReference>
<dbReference type="PANTHER" id="PTHR44167">
    <property type="entry name" value="OVARIAN-SPECIFIC SERINE/THREONINE-PROTEIN KINASE LOK-RELATED"/>
    <property type="match status" value="1"/>
</dbReference>
<dbReference type="FunFam" id="1.10.510.10:FF:000810">
    <property type="entry name" value="Uncharacterized protein"/>
    <property type="match status" value="1"/>
</dbReference>
<evidence type="ECO:0000313" key="2">
    <source>
        <dbReference type="EMBL" id="CAD8203816.1"/>
    </source>
</evidence>
<dbReference type="GO" id="GO:0004674">
    <property type="term" value="F:protein serine/threonine kinase activity"/>
    <property type="evidence" value="ECO:0007669"/>
    <property type="project" value="TreeGrafter"/>
</dbReference>
<protein>
    <recommendedName>
        <fullName evidence="1">Protein kinase domain-containing protein</fullName>
    </recommendedName>
</protein>
<keyword evidence="3" id="KW-1185">Reference proteome</keyword>